<dbReference type="AlphaFoldDB" id="L1I4Z5"/>
<dbReference type="InterPro" id="IPR051681">
    <property type="entry name" value="Ser/Thr_Kinases-Pseudokinases"/>
</dbReference>
<dbReference type="GO" id="GO:0004672">
    <property type="term" value="F:protein kinase activity"/>
    <property type="evidence" value="ECO:0007669"/>
    <property type="project" value="InterPro"/>
</dbReference>
<dbReference type="KEGG" id="gtt:GUITHDRAFT_122514"/>
<keyword evidence="2" id="KW-0067">ATP-binding</keyword>
<gene>
    <name evidence="4" type="ORF">GUITHDRAFT_122514</name>
</gene>
<dbReference type="GO" id="GO:0005524">
    <property type="term" value="F:ATP binding"/>
    <property type="evidence" value="ECO:0007669"/>
    <property type="project" value="UniProtKB-KW"/>
</dbReference>
<sequence length="309" mass="34501">MLVPGEIQSLRSDVNKVLEQATRLSGKEASLKRRSSNLERFSIPASQLQLEAEPFAKGGSCLMYRATYSNQAVCAKVFDMRGYNMTQMRKAQDNFSREMDLLCRLSHPYVLRMFGICTDDPTSPILVTELAQGGDLRDHLDTYGVPAEAERVRIMTELAFGLEYLHAKEIAHRDFKSLNVLLTTENACKICDFGLSKEIGSVTTTAGASIGTPAWSAPEILKGECQNPEDYIRADVYSFGVVLWEIETAFIPHSECTNAIEVITAVCIRQKKLEIPSTSTRKISDLMARCLCHNSSDRPTMTQVLEMLR</sequence>
<dbReference type="PaxDb" id="55529-EKX31286"/>
<evidence type="ECO:0000256" key="1">
    <source>
        <dbReference type="ARBA" id="ARBA00022741"/>
    </source>
</evidence>
<dbReference type="PANTHER" id="PTHR44329:SF298">
    <property type="entry name" value="MIXED LINEAGE KINASE DOMAIN-LIKE PROTEIN"/>
    <property type="match status" value="1"/>
</dbReference>
<dbReference type="PANTHER" id="PTHR44329">
    <property type="entry name" value="SERINE/THREONINE-PROTEIN KINASE TNNI3K-RELATED"/>
    <property type="match status" value="1"/>
</dbReference>
<dbReference type="OrthoDB" id="4062651at2759"/>
<dbReference type="GO" id="GO:0097527">
    <property type="term" value="P:necroptotic signaling pathway"/>
    <property type="evidence" value="ECO:0007669"/>
    <property type="project" value="TreeGrafter"/>
</dbReference>
<evidence type="ECO:0000313" key="4">
    <source>
        <dbReference type="EMBL" id="EKX31286.1"/>
    </source>
</evidence>
<dbReference type="EnsemblProtists" id="EKX31286">
    <property type="protein sequence ID" value="EKX31286"/>
    <property type="gene ID" value="GUITHDRAFT_122514"/>
</dbReference>
<dbReference type="PROSITE" id="PS50011">
    <property type="entry name" value="PROTEIN_KINASE_DOM"/>
    <property type="match status" value="1"/>
</dbReference>
<dbReference type="Proteomes" id="UP000011087">
    <property type="component" value="Unassembled WGS sequence"/>
</dbReference>
<accession>L1I4Z5</accession>
<dbReference type="InterPro" id="IPR000719">
    <property type="entry name" value="Prot_kinase_dom"/>
</dbReference>
<dbReference type="Pfam" id="PF07714">
    <property type="entry name" value="PK_Tyr_Ser-Thr"/>
    <property type="match status" value="1"/>
</dbReference>
<evidence type="ECO:0000313" key="6">
    <source>
        <dbReference type="Proteomes" id="UP000011087"/>
    </source>
</evidence>
<reference evidence="4 6" key="1">
    <citation type="journal article" date="2012" name="Nature">
        <title>Algal genomes reveal evolutionary mosaicism and the fate of nucleomorphs.</title>
        <authorList>
            <consortium name="DOE Joint Genome Institute"/>
            <person name="Curtis B.A."/>
            <person name="Tanifuji G."/>
            <person name="Burki F."/>
            <person name="Gruber A."/>
            <person name="Irimia M."/>
            <person name="Maruyama S."/>
            <person name="Arias M.C."/>
            <person name="Ball S.G."/>
            <person name="Gile G.H."/>
            <person name="Hirakawa Y."/>
            <person name="Hopkins J.F."/>
            <person name="Kuo A."/>
            <person name="Rensing S.A."/>
            <person name="Schmutz J."/>
            <person name="Symeonidi A."/>
            <person name="Elias M."/>
            <person name="Eveleigh R.J."/>
            <person name="Herman E.K."/>
            <person name="Klute M.J."/>
            <person name="Nakayama T."/>
            <person name="Obornik M."/>
            <person name="Reyes-Prieto A."/>
            <person name="Armbrust E.V."/>
            <person name="Aves S.J."/>
            <person name="Beiko R.G."/>
            <person name="Coutinho P."/>
            <person name="Dacks J.B."/>
            <person name="Durnford D.G."/>
            <person name="Fast N.M."/>
            <person name="Green B.R."/>
            <person name="Grisdale C.J."/>
            <person name="Hempel F."/>
            <person name="Henrissat B."/>
            <person name="Hoppner M.P."/>
            <person name="Ishida K."/>
            <person name="Kim E."/>
            <person name="Koreny L."/>
            <person name="Kroth P.G."/>
            <person name="Liu Y."/>
            <person name="Malik S.B."/>
            <person name="Maier U.G."/>
            <person name="McRose D."/>
            <person name="Mock T."/>
            <person name="Neilson J.A."/>
            <person name="Onodera N.T."/>
            <person name="Poole A.M."/>
            <person name="Pritham E.J."/>
            <person name="Richards T.A."/>
            <person name="Rocap G."/>
            <person name="Roy S.W."/>
            <person name="Sarai C."/>
            <person name="Schaack S."/>
            <person name="Shirato S."/>
            <person name="Slamovits C.H."/>
            <person name="Spencer D.F."/>
            <person name="Suzuki S."/>
            <person name="Worden A.Z."/>
            <person name="Zauner S."/>
            <person name="Barry K."/>
            <person name="Bell C."/>
            <person name="Bharti A.K."/>
            <person name="Crow J.A."/>
            <person name="Grimwood J."/>
            <person name="Kramer R."/>
            <person name="Lindquist E."/>
            <person name="Lucas S."/>
            <person name="Salamov A."/>
            <person name="McFadden G.I."/>
            <person name="Lane C.E."/>
            <person name="Keeling P.J."/>
            <person name="Gray M.W."/>
            <person name="Grigoriev I.V."/>
            <person name="Archibald J.M."/>
        </authorList>
    </citation>
    <scope>NUCLEOTIDE SEQUENCE</scope>
    <source>
        <strain evidence="4 6">CCMP2712</strain>
    </source>
</reference>
<dbReference type="SUPFAM" id="SSF56112">
    <property type="entry name" value="Protein kinase-like (PK-like)"/>
    <property type="match status" value="1"/>
</dbReference>
<dbReference type="PRINTS" id="PR00109">
    <property type="entry name" value="TYRKINASE"/>
</dbReference>
<dbReference type="InterPro" id="IPR008271">
    <property type="entry name" value="Ser/Thr_kinase_AS"/>
</dbReference>
<dbReference type="HOGENOM" id="CLU_000288_7_35_1"/>
<protein>
    <recommendedName>
        <fullName evidence="3">Protein kinase domain-containing protein</fullName>
    </recommendedName>
</protein>
<reference evidence="6" key="2">
    <citation type="submission" date="2012-11" db="EMBL/GenBank/DDBJ databases">
        <authorList>
            <person name="Kuo A."/>
            <person name="Curtis B.A."/>
            <person name="Tanifuji G."/>
            <person name="Burki F."/>
            <person name="Gruber A."/>
            <person name="Irimia M."/>
            <person name="Maruyama S."/>
            <person name="Arias M.C."/>
            <person name="Ball S.G."/>
            <person name="Gile G.H."/>
            <person name="Hirakawa Y."/>
            <person name="Hopkins J.F."/>
            <person name="Rensing S.A."/>
            <person name="Schmutz J."/>
            <person name="Symeonidi A."/>
            <person name="Elias M."/>
            <person name="Eveleigh R.J."/>
            <person name="Herman E.K."/>
            <person name="Klute M.J."/>
            <person name="Nakayama T."/>
            <person name="Obornik M."/>
            <person name="Reyes-Prieto A."/>
            <person name="Armbrust E.V."/>
            <person name="Aves S.J."/>
            <person name="Beiko R.G."/>
            <person name="Coutinho P."/>
            <person name="Dacks J.B."/>
            <person name="Durnford D.G."/>
            <person name="Fast N.M."/>
            <person name="Green B.R."/>
            <person name="Grisdale C."/>
            <person name="Hempe F."/>
            <person name="Henrissat B."/>
            <person name="Hoppner M.P."/>
            <person name="Ishida K.-I."/>
            <person name="Kim E."/>
            <person name="Koreny L."/>
            <person name="Kroth P.G."/>
            <person name="Liu Y."/>
            <person name="Malik S.-B."/>
            <person name="Maier U.G."/>
            <person name="McRose D."/>
            <person name="Mock T."/>
            <person name="Neilson J.A."/>
            <person name="Onodera N.T."/>
            <person name="Poole A.M."/>
            <person name="Pritham E.J."/>
            <person name="Richards T.A."/>
            <person name="Rocap G."/>
            <person name="Roy S.W."/>
            <person name="Sarai C."/>
            <person name="Schaack S."/>
            <person name="Shirato S."/>
            <person name="Slamovits C.H."/>
            <person name="Spencer D.F."/>
            <person name="Suzuki S."/>
            <person name="Worden A.Z."/>
            <person name="Zauner S."/>
            <person name="Barry K."/>
            <person name="Bell C."/>
            <person name="Bharti A.K."/>
            <person name="Crow J.A."/>
            <person name="Grimwood J."/>
            <person name="Kramer R."/>
            <person name="Lindquist E."/>
            <person name="Lucas S."/>
            <person name="Salamov A."/>
            <person name="McFadden G.I."/>
            <person name="Lane C.E."/>
            <person name="Keeling P.J."/>
            <person name="Gray M.W."/>
            <person name="Grigoriev I.V."/>
            <person name="Archibald J.M."/>
        </authorList>
    </citation>
    <scope>NUCLEOTIDE SEQUENCE</scope>
    <source>
        <strain evidence="6">CCMP2712</strain>
    </source>
</reference>
<name>L1I4Z5_GUITC</name>
<dbReference type="InterPro" id="IPR011009">
    <property type="entry name" value="Kinase-like_dom_sf"/>
</dbReference>
<evidence type="ECO:0000259" key="3">
    <source>
        <dbReference type="PROSITE" id="PS50011"/>
    </source>
</evidence>
<dbReference type="Gene3D" id="1.10.510.10">
    <property type="entry name" value="Transferase(Phosphotransferase) domain 1"/>
    <property type="match status" value="1"/>
</dbReference>
<evidence type="ECO:0000256" key="2">
    <source>
        <dbReference type="ARBA" id="ARBA00022840"/>
    </source>
</evidence>
<dbReference type="eggNOG" id="KOG0192">
    <property type="taxonomic scope" value="Eukaryota"/>
</dbReference>
<dbReference type="InterPro" id="IPR001245">
    <property type="entry name" value="Ser-Thr/Tyr_kinase_cat_dom"/>
</dbReference>
<dbReference type="PIRSF" id="PIRSF000654">
    <property type="entry name" value="Integrin-linked_kinase"/>
    <property type="match status" value="1"/>
</dbReference>
<feature type="domain" description="Protein kinase" evidence="3">
    <location>
        <begin position="49"/>
        <end position="309"/>
    </location>
</feature>
<evidence type="ECO:0000313" key="5">
    <source>
        <dbReference type="EnsemblProtists" id="EKX31286"/>
    </source>
</evidence>
<dbReference type="OMA" id="IRRTIMM"/>
<dbReference type="PROSITE" id="PS00108">
    <property type="entry name" value="PROTEIN_KINASE_ST"/>
    <property type="match status" value="1"/>
</dbReference>
<proteinExistence type="predicted"/>
<dbReference type="RefSeq" id="XP_005818266.1">
    <property type="nucleotide sequence ID" value="XM_005818209.1"/>
</dbReference>
<organism evidence="4">
    <name type="scientific">Guillardia theta (strain CCMP2712)</name>
    <name type="common">Cryptophyte</name>
    <dbReference type="NCBI Taxonomy" id="905079"/>
    <lineage>
        <taxon>Eukaryota</taxon>
        <taxon>Cryptophyceae</taxon>
        <taxon>Pyrenomonadales</taxon>
        <taxon>Geminigeraceae</taxon>
        <taxon>Guillardia</taxon>
    </lineage>
</organism>
<dbReference type="GeneID" id="17288009"/>
<reference evidence="5" key="3">
    <citation type="submission" date="2015-06" db="UniProtKB">
        <authorList>
            <consortium name="EnsemblProtists"/>
        </authorList>
    </citation>
    <scope>IDENTIFICATION</scope>
</reference>
<keyword evidence="6" id="KW-1185">Reference proteome</keyword>
<dbReference type="STRING" id="905079.L1I4Z5"/>
<keyword evidence="1" id="KW-0547">Nucleotide-binding</keyword>
<dbReference type="EMBL" id="JH993311">
    <property type="protein sequence ID" value="EKX31286.1"/>
    <property type="molecule type" value="Genomic_DNA"/>
</dbReference>